<gene>
    <name evidence="1" type="ORF">EVAR_77256_1</name>
</gene>
<evidence type="ECO:0000313" key="1">
    <source>
        <dbReference type="EMBL" id="GBP27242.1"/>
    </source>
</evidence>
<keyword evidence="2" id="KW-1185">Reference proteome</keyword>
<dbReference type="AlphaFoldDB" id="A0A4C1UMM2"/>
<dbReference type="Proteomes" id="UP000299102">
    <property type="component" value="Unassembled WGS sequence"/>
</dbReference>
<organism evidence="1 2">
    <name type="scientific">Eumeta variegata</name>
    <name type="common">Bagworm moth</name>
    <name type="synonym">Eumeta japonica</name>
    <dbReference type="NCBI Taxonomy" id="151549"/>
    <lineage>
        <taxon>Eukaryota</taxon>
        <taxon>Metazoa</taxon>
        <taxon>Ecdysozoa</taxon>
        <taxon>Arthropoda</taxon>
        <taxon>Hexapoda</taxon>
        <taxon>Insecta</taxon>
        <taxon>Pterygota</taxon>
        <taxon>Neoptera</taxon>
        <taxon>Endopterygota</taxon>
        <taxon>Lepidoptera</taxon>
        <taxon>Glossata</taxon>
        <taxon>Ditrysia</taxon>
        <taxon>Tineoidea</taxon>
        <taxon>Psychidae</taxon>
        <taxon>Oiketicinae</taxon>
        <taxon>Eumeta</taxon>
    </lineage>
</organism>
<comment type="caution">
    <text evidence="1">The sequence shown here is derived from an EMBL/GenBank/DDBJ whole genome shotgun (WGS) entry which is preliminary data.</text>
</comment>
<proteinExistence type="predicted"/>
<sequence>MPLDVNFLPTADNCGVHQRNNGHVQRDVAFVMTRAPRRRYAPPTPTCSGPVWCVKVQESRSKNYCGRVLLALDRSGHQTHANPRLAVIDEHTSRVSVQNWFGQSENVRTTNLAHGFREIRSSTAITEDNHQRCTDRGNAGQYRIDLSGRKVTRMPSPAASESRALRGGCMVVHLHLPGFAYLGIVLKRRTAARTHRGGRGVLRHRVGGFEAVLRVRLKRKRYEAFYKRGRPTAVPRPRPSADRADATVTKTVTYYKALDGHYPCTGDNFIANHELFGSKIAASQPNDVRFVEALAPAAGAPERAHVARPRPECGARP</sequence>
<accession>A0A4C1UMM2</accession>
<protein>
    <submittedName>
        <fullName evidence="1">Uncharacterized protein</fullName>
    </submittedName>
</protein>
<reference evidence="1 2" key="1">
    <citation type="journal article" date="2019" name="Commun. Biol.">
        <title>The bagworm genome reveals a unique fibroin gene that provides high tensile strength.</title>
        <authorList>
            <person name="Kono N."/>
            <person name="Nakamura H."/>
            <person name="Ohtoshi R."/>
            <person name="Tomita M."/>
            <person name="Numata K."/>
            <person name="Arakawa K."/>
        </authorList>
    </citation>
    <scope>NUCLEOTIDE SEQUENCE [LARGE SCALE GENOMIC DNA]</scope>
</reference>
<evidence type="ECO:0000313" key="2">
    <source>
        <dbReference type="Proteomes" id="UP000299102"/>
    </source>
</evidence>
<name>A0A4C1UMM2_EUMVA</name>
<dbReference type="EMBL" id="BGZK01000191">
    <property type="protein sequence ID" value="GBP27242.1"/>
    <property type="molecule type" value="Genomic_DNA"/>
</dbReference>